<comment type="caution">
    <text evidence="1">The sequence shown here is derived from an EMBL/GenBank/DDBJ whole genome shotgun (WGS) entry which is preliminary data.</text>
</comment>
<dbReference type="OrthoDB" id="8440251at2"/>
<dbReference type="AlphaFoldDB" id="A0A4R4YVF9"/>
<protein>
    <recommendedName>
        <fullName evidence="3">Pentapeptide repeat-containing protein</fullName>
    </recommendedName>
</protein>
<dbReference type="Proteomes" id="UP000295302">
    <property type="component" value="Unassembled WGS sequence"/>
</dbReference>
<sequence length="97" mass="10533">MRDAAPRRGEGPLDHGVRLRRRAGQLPAVDGHGAARRHWPDIRLDLDGATLIRFDLTGCRFCEAGFDRATFTGTALGMVALQIGPLSDLRPWPGGCV</sequence>
<evidence type="ECO:0008006" key="3">
    <source>
        <dbReference type="Google" id="ProtNLM"/>
    </source>
</evidence>
<gene>
    <name evidence="1" type="ORF">E1286_13870</name>
</gene>
<organism evidence="1 2">
    <name type="scientific">Nonomuraea terrae</name>
    <dbReference type="NCBI Taxonomy" id="2530383"/>
    <lineage>
        <taxon>Bacteria</taxon>
        <taxon>Bacillati</taxon>
        <taxon>Actinomycetota</taxon>
        <taxon>Actinomycetes</taxon>
        <taxon>Streptosporangiales</taxon>
        <taxon>Streptosporangiaceae</taxon>
        <taxon>Nonomuraea</taxon>
    </lineage>
</organism>
<evidence type="ECO:0000313" key="1">
    <source>
        <dbReference type="EMBL" id="TDD49316.1"/>
    </source>
</evidence>
<dbReference type="InterPro" id="IPR001646">
    <property type="entry name" value="5peptide_repeat"/>
</dbReference>
<reference evidence="1 2" key="1">
    <citation type="submission" date="2019-03" db="EMBL/GenBank/DDBJ databases">
        <title>Draft genome sequences of novel Actinobacteria.</title>
        <authorList>
            <person name="Sahin N."/>
            <person name="Ay H."/>
            <person name="Saygin H."/>
        </authorList>
    </citation>
    <scope>NUCLEOTIDE SEQUENCE [LARGE SCALE GENOMIC DNA]</scope>
    <source>
        <strain evidence="1 2">CH32</strain>
    </source>
</reference>
<keyword evidence="2" id="KW-1185">Reference proteome</keyword>
<dbReference type="SUPFAM" id="SSF141571">
    <property type="entry name" value="Pentapeptide repeat-like"/>
    <property type="match status" value="1"/>
</dbReference>
<evidence type="ECO:0000313" key="2">
    <source>
        <dbReference type="Proteomes" id="UP000295302"/>
    </source>
</evidence>
<accession>A0A4R4YVF9</accession>
<proteinExistence type="predicted"/>
<name>A0A4R4YVF9_9ACTN</name>
<dbReference type="EMBL" id="SMKQ01000032">
    <property type="protein sequence ID" value="TDD49316.1"/>
    <property type="molecule type" value="Genomic_DNA"/>
</dbReference>
<dbReference type="Pfam" id="PF00805">
    <property type="entry name" value="Pentapeptide"/>
    <property type="match status" value="1"/>
</dbReference>